<accession>A0ABZ2KS28</accession>
<evidence type="ECO:0000313" key="2">
    <source>
        <dbReference type="Proteomes" id="UP001374803"/>
    </source>
</evidence>
<dbReference type="Proteomes" id="UP001374803">
    <property type="component" value="Chromosome"/>
</dbReference>
<keyword evidence="2" id="KW-1185">Reference proteome</keyword>
<organism evidence="1 2">
    <name type="scientific">Pendulispora rubella</name>
    <dbReference type="NCBI Taxonomy" id="2741070"/>
    <lineage>
        <taxon>Bacteria</taxon>
        <taxon>Pseudomonadati</taxon>
        <taxon>Myxococcota</taxon>
        <taxon>Myxococcia</taxon>
        <taxon>Myxococcales</taxon>
        <taxon>Sorangiineae</taxon>
        <taxon>Pendulisporaceae</taxon>
        <taxon>Pendulispora</taxon>
    </lineage>
</organism>
<reference evidence="1" key="1">
    <citation type="submission" date="2021-12" db="EMBL/GenBank/DDBJ databases">
        <title>Discovery of the Pendulisporaceae a myxobacterial family with distinct sporulation behavior and unique specialized metabolism.</title>
        <authorList>
            <person name="Garcia R."/>
            <person name="Popoff A."/>
            <person name="Bader C.D."/>
            <person name="Loehr J."/>
            <person name="Walesch S."/>
            <person name="Walt C."/>
            <person name="Boldt J."/>
            <person name="Bunk B."/>
            <person name="Haeckl F.J.F.P.J."/>
            <person name="Gunesch A.P."/>
            <person name="Birkelbach J."/>
            <person name="Nuebel U."/>
            <person name="Pietschmann T."/>
            <person name="Bach T."/>
            <person name="Mueller R."/>
        </authorList>
    </citation>
    <scope>NUCLEOTIDE SEQUENCE</scope>
    <source>
        <strain evidence="1">MSr11367</strain>
    </source>
</reference>
<proteinExistence type="predicted"/>
<protein>
    <submittedName>
        <fullName evidence="1">Uncharacterized protein</fullName>
    </submittedName>
</protein>
<gene>
    <name evidence="1" type="ORF">LVJ94_31805</name>
</gene>
<dbReference type="EMBL" id="CP089983">
    <property type="protein sequence ID" value="WXB01492.1"/>
    <property type="molecule type" value="Genomic_DNA"/>
</dbReference>
<name>A0ABZ2KS28_9BACT</name>
<sequence>MAEQQPELANTVTRAAHYLSSRLPRGRVFFLDGGSCPENVAAARAGGAIVLEQDKIFDAIDWERLLPILNLHGRPVGRSGQGLNIFAAHIALHALGVRDDDLVFQGDADVQNYEELAPIERLLSAWSLEKSTRHAKLAQPGRNNEMTMVALAMQQLFSCLDLPWVPPAVKQLGHDVFMALAPDKWLTCGLYLVTGEIILSRPFASGYLDATVQAVWATGAPECGWRNIRYVECPVHCRDSVNTTTKETLILSSVAMHLQGIVMHGLAPHEWNADHIMRLNRSMMPRLCDIPEIGDIAGPVTVHRIDPDRLIPSVSSLCEERIIDLARVAEIVA</sequence>
<evidence type="ECO:0000313" key="1">
    <source>
        <dbReference type="EMBL" id="WXB01492.1"/>
    </source>
</evidence>
<dbReference type="RefSeq" id="WP_394831107.1">
    <property type="nucleotide sequence ID" value="NZ_CP089929.1"/>
</dbReference>